<organism evidence="1 2">
    <name type="scientific">Choristoneura fumiferana</name>
    <name type="common">Spruce budworm moth</name>
    <name type="synonym">Archips fumiferana</name>
    <dbReference type="NCBI Taxonomy" id="7141"/>
    <lineage>
        <taxon>Eukaryota</taxon>
        <taxon>Metazoa</taxon>
        <taxon>Ecdysozoa</taxon>
        <taxon>Arthropoda</taxon>
        <taxon>Hexapoda</taxon>
        <taxon>Insecta</taxon>
        <taxon>Pterygota</taxon>
        <taxon>Neoptera</taxon>
        <taxon>Endopterygota</taxon>
        <taxon>Lepidoptera</taxon>
        <taxon>Glossata</taxon>
        <taxon>Ditrysia</taxon>
        <taxon>Tortricoidea</taxon>
        <taxon>Tortricidae</taxon>
        <taxon>Tortricinae</taxon>
        <taxon>Choristoneura</taxon>
    </lineage>
</organism>
<sequence>MELLGGLTKQSLDNKKIQVQLMYAEILNFSGGSRSNLTFPKDFYFGVSTAAVQIEGAWNLDGKSPSIWDHLVHTNKSFVKDGSNADVAADSYHLYKRDAQMVHELGVDIYRFSISWPRVLPTGLANEVNPLGIQYYTNLIDELIKYNITPMVTIYHWDLPQRLQEIGGWTNAHIVDYYTDYAKILFDNFANKVKYWVTFNEPMQTCLEGYGGTYRAPVLNRHGIAEYLCTHNLLKAHANVYHLYRREYHSLYGGQIGLSLDSNWAEPKTNSERDKEAAELYLKTHVGWYAHPVYSAEGNYPPELIKLVDEKSRVQNYSRSRLPKFSPEEVAFIRGTADFFGLNHYTTYLLSMADGEVGAIPSHENDVGIVRVQDPKWPSRSSSTWLKVVPFGFRRLLKWITTTYNNIPIIVTENGYADFDGVDDYARVSYYSHYLNALLHAIHEDKSNVKGYFAWSLMDNFEWDDGYVCARTARDDALLLMRPGIGITIQRRNAASLMGTLPPGQDLKYRSRFGLYLVDFKSPNKTRTAKRSARLYADVAASRRMPANYDPEDFSAFSGAATLTPTLLPLLALYRPLQ</sequence>
<accession>A0ACC0KQ74</accession>
<evidence type="ECO:0000313" key="2">
    <source>
        <dbReference type="Proteomes" id="UP001064048"/>
    </source>
</evidence>
<evidence type="ECO:0000313" key="1">
    <source>
        <dbReference type="EMBL" id="KAI8438302.1"/>
    </source>
</evidence>
<gene>
    <name evidence="1" type="ORF">MSG28_010875</name>
</gene>
<keyword evidence="2" id="KW-1185">Reference proteome</keyword>
<dbReference type="Proteomes" id="UP001064048">
    <property type="component" value="Chromosome 18"/>
</dbReference>
<dbReference type="EMBL" id="CM046118">
    <property type="protein sequence ID" value="KAI8438302.1"/>
    <property type="molecule type" value="Genomic_DNA"/>
</dbReference>
<name>A0ACC0KQ74_CHOFU</name>
<reference evidence="1 2" key="1">
    <citation type="journal article" date="2022" name="Genome Biol. Evol.">
        <title>The Spruce Budworm Genome: Reconstructing the Evolutionary History of Antifreeze Proteins.</title>
        <authorList>
            <person name="Beliveau C."/>
            <person name="Gagne P."/>
            <person name="Picq S."/>
            <person name="Vernygora O."/>
            <person name="Keeling C.I."/>
            <person name="Pinkney K."/>
            <person name="Doucet D."/>
            <person name="Wen F."/>
            <person name="Johnston J.S."/>
            <person name="Maaroufi H."/>
            <person name="Boyle B."/>
            <person name="Laroche J."/>
            <person name="Dewar K."/>
            <person name="Juretic N."/>
            <person name="Blackburn G."/>
            <person name="Nisole A."/>
            <person name="Brunet B."/>
            <person name="Brandao M."/>
            <person name="Lumley L."/>
            <person name="Duan J."/>
            <person name="Quan G."/>
            <person name="Lucarotti C.J."/>
            <person name="Roe A.D."/>
            <person name="Sperling F.A.H."/>
            <person name="Levesque R.C."/>
            <person name="Cusson M."/>
        </authorList>
    </citation>
    <scope>NUCLEOTIDE SEQUENCE [LARGE SCALE GENOMIC DNA]</scope>
    <source>
        <strain evidence="1">Glfc:IPQL:Cfum</strain>
    </source>
</reference>
<comment type="caution">
    <text evidence="1">The sequence shown here is derived from an EMBL/GenBank/DDBJ whole genome shotgun (WGS) entry which is preliminary data.</text>
</comment>
<proteinExistence type="predicted"/>
<protein>
    <submittedName>
        <fullName evidence="1">Uncharacterized protein</fullName>
    </submittedName>
</protein>